<sequence>MPSGKDRLLIALYARGGSAKMPGLEDTYHWALIVGPKDERRPGEMGTRFHAKEKVAVTGVPPRPHTVWTYEEKAITLRPTAMLLVRIVIAKVLDNKRLQAILQGIPIRSDTRDWNCVGWVQEAWEALVQDGRALGTSAKSWAAVRDTAMSYVARKKAAHRFDGQGDYDYTRAATWDMLDGKELVP</sequence>
<accession>A0A439CX70</accession>
<comment type="caution">
    <text evidence="1">The sequence shown here is derived from an EMBL/GenBank/DDBJ whole genome shotgun (WGS) entry which is preliminary data.</text>
</comment>
<reference evidence="1 2" key="1">
    <citation type="submission" date="2018-12" db="EMBL/GenBank/DDBJ databases">
        <title>Draft genome sequence of Xylaria grammica IHI A82.</title>
        <authorList>
            <person name="Buettner E."/>
            <person name="Kellner H."/>
        </authorList>
    </citation>
    <scope>NUCLEOTIDE SEQUENCE [LARGE SCALE GENOMIC DNA]</scope>
    <source>
        <strain evidence="1 2">IHI A82</strain>
    </source>
</reference>
<protein>
    <submittedName>
        <fullName evidence="1">Uncharacterized protein</fullName>
    </submittedName>
</protein>
<dbReference type="Pfam" id="PF21858">
    <property type="entry name" value="DUF6914"/>
    <property type="match status" value="1"/>
</dbReference>
<gene>
    <name evidence="1" type="ORF">EKO27_g8374</name>
</gene>
<name>A0A439CX70_9PEZI</name>
<organism evidence="1 2">
    <name type="scientific">Xylaria grammica</name>
    <dbReference type="NCBI Taxonomy" id="363999"/>
    <lineage>
        <taxon>Eukaryota</taxon>
        <taxon>Fungi</taxon>
        <taxon>Dikarya</taxon>
        <taxon>Ascomycota</taxon>
        <taxon>Pezizomycotina</taxon>
        <taxon>Sordariomycetes</taxon>
        <taxon>Xylariomycetidae</taxon>
        <taxon>Xylariales</taxon>
        <taxon>Xylariaceae</taxon>
        <taxon>Xylaria</taxon>
    </lineage>
</organism>
<keyword evidence="2" id="KW-1185">Reference proteome</keyword>
<dbReference type="InterPro" id="IPR054208">
    <property type="entry name" value="DUF6914"/>
</dbReference>
<evidence type="ECO:0000313" key="2">
    <source>
        <dbReference type="Proteomes" id="UP000286045"/>
    </source>
</evidence>
<dbReference type="Proteomes" id="UP000286045">
    <property type="component" value="Unassembled WGS sequence"/>
</dbReference>
<proteinExistence type="predicted"/>
<evidence type="ECO:0000313" key="1">
    <source>
        <dbReference type="EMBL" id="RWA06726.1"/>
    </source>
</evidence>
<dbReference type="EMBL" id="RYZI01000313">
    <property type="protein sequence ID" value="RWA06726.1"/>
    <property type="molecule type" value="Genomic_DNA"/>
</dbReference>
<dbReference type="AlphaFoldDB" id="A0A439CX70"/>